<keyword evidence="1" id="KW-0472">Membrane</keyword>
<accession>A0AA36JHS5</accession>
<keyword evidence="3" id="KW-1185">Reference proteome</keyword>
<evidence type="ECO:0000313" key="2">
    <source>
        <dbReference type="EMBL" id="CAJ1406457.1"/>
    </source>
</evidence>
<name>A0AA36JHS5_9DINO</name>
<keyword evidence="1" id="KW-0812">Transmembrane</keyword>
<evidence type="ECO:0000256" key="1">
    <source>
        <dbReference type="SAM" id="Phobius"/>
    </source>
</evidence>
<protein>
    <submittedName>
        <fullName evidence="2">Uncharacterized protein</fullName>
    </submittedName>
</protein>
<dbReference type="AlphaFoldDB" id="A0AA36JHS5"/>
<dbReference type="Proteomes" id="UP001178507">
    <property type="component" value="Unassembled WGS sequence"/>
</dbReference>
<sequence length="526" mass="58549">MRCSACCEQEEYLETIQVSALPEASSEIEKACSESLSESAKKHGNILIADDELVRGISIHATLHGGGCLWQKSPCDMSEAEKVSLWEKSRRVDELDMFLSHAWASSGKVKFLALLLYTGSGYSFLFWATALMSACGLCAFEVLPMPFVLSLDTLEFSGNCPLGVWMLTSSFIAHLAGLALSPYLPHRKCDCFLDVVCINQHDPHLLHRGIYALGGFLSRSKELRIIWSPPLFTRLWCIFELAAFRAANPAGKIRLMPHYSVALGFLGIFAVAILAMGLWSAQALKVRIEFGWAQFLFMLATALVPSHLGRRACLQKQSLIEQLESFTLDGAGCRLDSDRRFIYEAVKQWYGGLDEFIGFVRGPLRQQLLQCCSQIPIDLLLVLVLPLIAYKAEILLAMWKGGVPGNMLIAFFCSSLLGLSGLWTAFLSSVGLYMVDRLAKPWSGILDYVQSFAIAALFSLLYFFGYVLDIQARQGNAVMTATWASALCLSAAWFYWSALAGWVIEPFVGLPQYRMPCPKRKRQTER</sequence>
<feature type="transmembrane region" description="Helical" evidence="1">
    <location>
        <begin position="124"/>
        <end position="143"/>
    </location>
</feature>
<keyword evidence="1" id="KW-1133">Transmembrane helix</keyword>
<reference evidence="2" key="1">
    <citation type="submission" date="2023-08" db="EMBL/GenBank/DDBJ databases">
        <authorList>
            <person name="Chen Y."/>
            <person name="Shah S."/>
            <person name="Dougan E. K."/>
            <person name="Thang M."/>
            <person name="Chan C."/>
        </authorList>
    </citation>
    <scope>NUCLEOTIDE SEQUENCE</scope>
</reference>
<organism evidence="2 3">
    <name type="scientific">Effrenium voratum</name>
    <dbReference type="NCBI Taxonomy" id="2562239"/>
    <lineage>
        <taxon>Eukaryota</taxon>
        <taxon>Sar</taxon>
        <taxon>Alveolata</taxon>
        <taxon>Dinophyceae</taxon>
        <taxon>Suessiales</taxon>
        <taxon>Symbiodiniaceae</taxon>
        <taxon>Effrenium</taxon>
    </lineage>
</organism>
<gene>
    <name evidence="2" type="ORF">EVOR1521_LOCUS28418</name>
</gene>
<feature type="transmembrane region" description="Helical" evidence="1">
    <location>
        <begin position="291"/>
        <end position="309"/>
    </location>
</feature>
<feature type="transmembrane region" description="Helical" evidence="1">
    <location>
        <begin position="164"/>
        <end position="184"/>
    </location>
</feature>
<feature type="transmembrane region" description="Helical" evidence="1">
    <location>
        <begin position="480"/>
        <end position="504"/>
    </location>
</feature>
<comment type="caution">
    <text evidence="2">The sequence shown here is derived from an EMBL/GenBank/DDBJ whole genome shotgun (WGS) entry which is preliminary data.</text>
</comment>
<dbReference type="EMBL" id="CAUJNA010003631">
    <property type="protein sequence ID" value="CAJ1406457.1"/>
    <property type="molecule type" value="Genomic_DNA"/>
</dbReference>
<evidence type="ECO:0000313" key="3">
    <source>
        <dbReference type="Proteomes" id="UP001178507"/>
    </source>
</evidence>
<feature type="transmembrane region" description="Helical" evidence="1">
    <location>
        <begin position="445"/>
        <end position="468"/>
    </location>
</feature>
<feature type="transmembrane region" description="Helical" evidence="1">
    <location>
        <begin position="409"/>
        <end position="433"/>
    </location>
</feature>
<feature type="transmembrane region" description="Helical" evidence="1">
    <location>
        <begin position="259"/>
        <end position="279"/>
    </location>
</feature>
<proteinExistence type="predicted"/>